<dbReference type="Pfam" id="PF00515">
    <property type="entry name" value="TPR_1"/>
    <property type="match status" value="1"/>
</dbReference>
<evidence type="ECO:0000313" key="5">
    <source>
        <dbReference type="Proteomes" id="UP000663852"/>
    </source>
</evidence>
<dbReference type="InterPro" id="IPR011990">
    <property type="entry name" value="TPR-like_helical_dom_sf"/>
</dbReference>
<dbReference type="SMART" id="SM00028">
    <property type="entry name" value="TPR"/>
    <property type="match status" value="3"/>
</dbReference>
<reference evidence="2" key="1">
    <citation type="submission" date="2021-02" db="EMBL/GenBank/DDBJ databases">
        <authorList>
            <person name="Nowell W R."/>
        </authorList>
    </citation>
    <scope>NUCLEOTIDE SEQUENCE</scope>
</reference>
<comment type="caution">
    <text evidence="2">The sequence shown here is derived from an EMBL/GenBank/DDBJ whole genome shotgun (WGS) entry which is preliminary data.</text>
</comment>
<organism evidence="2 5">
    <name type="scientific">Adineta ricciae</name>
    <name type="common">Rotifer</name>
    <dbReference type="NCBI Taxonomy" id="249248"/>
    <lineage>
        <taxon>Eukaryota</taxon>
        <taxon>Metazoa</taxon>
        <taxon>Spiralia</taxon>
        <taxon>Gnathifera</taxon>
        <taxon>Rotifera</taxon>
        <taxon>Eurotatoria</taxon>
        <taxon>Bdelloidea</taxon>
        <taxon>Adinetida</taxon>
        <taxon>Adinetidae</taxon>
        <taxon>Adineta</taxon>
    </lineage>
</organism>
<sequence length="278" mass="31869">MANRMMSTLEEAARKARDNCIRLSINERLNNALSAINLALELYPIEPEFHLQRSIVYRKMGKFELATDECLLLFDKTGHNETNPLYQQAQKQFVFIYNECSLKCLQTGFQDDAINLLNRAINSEKNSAELYINRGDCFITKGEITFALQDYEQALELSPDNVEIKLRISNVFFNKAEQLYKEKRFLESCTELTRAITINPSVAKYYVSRSRVKFLTEDTQCAQEDIIAAILINPLEDGCIDVLPRLFVDTTLAEVLSSPLAKYVKENLIQRGVRLTIT</sequence>
<protein>
    <submittedName>
        <fullName evidence="2">Uncharacterized protein</fullName>
    </submittedName>
</protein>
<gene>
    <name evidence="2" type="ORF">EDS130_LOCUS959</name>
    <name evidence="3" type="ORF">XAT740_LOCUS10317</name>
</gene>
<dbReference type="PANTHER" id="PTHR45153:SF1">
    <property type="entry name" value="TETRATRICOPEPTIDE REPEAT PROTEIN 16"/>
    <property type="match status" value="1"/>
</dbReference>
<dbReference type="OrthoDB" id="1926212at2759"/>
<dbReference type="PROSITE" id="PS50293">
    <property type="entry name" value="TPR_REGION"/>
    <property type="match status" value="1"/>
</dbReference>
<dbReference type="EMBL" id="CAJNOR010000548">
    <property type="protein sequence ID" value="CAF0944670.1"/>
    <property type="molecule type" value="Genomic_DNA"/>
</dbReference>
<evidence type="ECO:0000313" key="3">
    <source>
        <dbReference type="EMBL" id="CAF0944670.1"/>
    </source>
</evidence>
<feature type="repeat" description="TPR" evidence="1">
    <location>
        <begin position="128"/>
        <end position="161"/>
    </location>
</feature>
<dbReference type="AlphaFoldDB" id="A0A813MVL5"/>
<accession>A0A813MVL5</accession>
<dbReference type="Gene3D" id="1.25.40.10">
    <property type="entry name" value="Tetratricopeptide repeat domain"/>
    <property type="match status" value="2"/>
</dbReference>
<proteinExistence type="predicted"/>
<dbReference type="EMBL" id="CAJNOJ010000002">
    <property type="protein sequence ID" value="CAF0729047.1"/>
    <property type="molecule type" value="Genomic_DNA"/>
</dbReference>
<evidence type="ECO:0000256" key="1">
    <source>
        <dbReference type="PROSITE-ProRule" id="PRU00339"/>
    </source>
</evidence>
<evidence type="ECO:0000313" key="4">
    <source>
        <dbReference type="Proteomes" id="UP000663828"/>
    </source>
</evidence>
<name>A0A813MVL5_ADIRI</name>
<keyword evidence="4" id="KW-1185">Reference proteome</keyword>
<keyword evidence="1" id="KW-0802">TPR repeat</keyword>
<dbReference type="PROSITE" id="PS50005">
    <property type="entry name" value="TPR"/>
    <property type="match status" value="1"/>
</dbReference>
<dbReference type="Proteomes" id="UP000663828">
    <property type="component" value="Unassembled WGS sequence"/>
</dbReference>
<dbReference type="SUPFAM" id="SSF48452">
    <property type="entry name" value="TPR-like"/>
    <property type="match status" value="2"/>
</dbReference>
<dbReference type="InterPro" id="IPR019734">
    <property type="entry name" value="TPR_rpt"/>
</dbReference>
<evidence type="ECO:0000313" key="2">
    <source>
        <dbReference type="EMBL" id="CAF0729047.1"/>
    </source>
</evidence>
<dbReference type="Proteomes" id="UP000663852">
    <property type="component" value="Unassembled WGS sequence"/>
</dbReference>
<dbReference type="PANTHER" id="PTHR45153">
    <property type="entry name" value="TETRATRICOPEPTIDE REPEAT PROTEIN 16"/>
    <property type="match status" value="1"/>
</dbReference>